<evidence type="ECO:0000313" key="1">
    <source>
        <dbReference type="EMBL" id="KAJ9103300.1"/>
    </source>
</evidence>
<accession>A0ACC2VV36</accession>
<name>A0ACC2VV36_9TREE</name>
<proteinExistence type="predicted"/>
<reference evidence="1" key="1">
    <citation type="submission" date="2023-04" db="EMBL/GenBank/DDBJ databases">
        <title>Draft Genome sequencing of Naganishia species isolated from polar environments using Oxford Nanopore Technology.</title>
        <authorList>
            <person name="Leo P."/>
            <person name="Venkateswaran K."/>
        </authorList>
    </citation>
    <scope>NUCLEOTIDE SEQUENCE</scope>
    <source>
        <strain evidence="1">MNA-CCFEE 5262</strain>
    </source>
</reference>
<evidence type="ECO:0000313" key="2">
    <source>
        <dbReference type="Proteomes" id="UP001230649"/>
    </source>
</evidence>
<sequence length="1091" mass="121958">MADQTDPSIAGPSGDAPTTAPATALDVLSTVSAIQPEAHSTADDVQEAVQQLDKLTEIENGLTEAALEANGTGADQQQHMQHAEQLEQQMEDQVDGLNLPFDGPISTHSESVQLMAMQGVDEERNYASSEDAEGEIDLDLDLGGVDDDEYEPDAYGQGSTFDPSLPDAQVDAYNESTIKDEAMPMSTSEESNQAQPSVASDDSKAKGTTPSNSVPPAVQPEVKPEVEEVKSVAIRRMPGQQRRSPSYNMEPPQTASSDTPIPIPPPFLPAKPTTIAEQRAPVRQYPLHIDLADVTFPEGLSVNSPSVQRHGAWVRAWKGAEGYPQTQAQALLELFSAARDEGDVEDARAWFNELSRQNPTVTGPMLSLINLELAHGNFPQVVALYEKALRGLGGSVGAAPGVEIWKSYLHYIRRQNPIPPAGSAGAANADAIRETVKRAYELALNETGNDIDSGVIWKEYIAFLAEKEASNAWEIQQQQDTIRKVYHRAVVIPLNDVEQLWREYDQFENKINKMTAKKFLQERSPLYMTARSVLQDLRRHLDPLKPVDIPPRPLRNDQDRALVVNWRKYLKWEESNPLDIEDTPVLQSRIGYAYRKCLTQMRFYPELWYAAANFYQTQDKVDDMLAYIKTGLEANPSSFLLTFAFAEQHESRKDIAACKGAFDRLIAQQGKKIDKLKAAIQAEAEEARGPSLDEADEKRMKEEEDIEIDGEPTDLRKRFLEREARGKAVIERRQPELNELLTSVGVVWNMYIRCVRRSEGLRAARITFSQARKSAYISWHVFEASALMEYHCNKDSGVAIKIFDLGTKAFPNEAAFAVKYLQFLIQINDENNARALFEKLVDQFKGDQARPIWDTWAKYEYMYGDLAASQKMEKRMSEAYPADAPLKRFAARFTYNGIDEIASRDLGFGTGPVAQPPPLPRLESQSASIKRSHPESPRQSPRIPEARYRNGRDDRAGPMAGGRMEEPRAKRAKPSSPPRREAVRNNRRDLSPPMRAERPPMPIAPVGPEMDRSGLPKAVVWFLGNLPRPDLFDGKILRIHPDRLAHIAFLGPRFQADDIMNVLSTVQMPTNTPAYGPRSNSGRGPGNRRRR</sequence>
<protein>
    <submittedName>
        <fullName evidence="1">Uncharacterized protein</fullName>
    </submittedName>
</protein>
<gene>
    <name evidence="1" type="ORF">QFC20_004775</name>
</gene>
<organism evidence="1 2">
    <name type="scientific">Naganishia adeliensis</name>
    <dbReference type="NCBI Taxonomy" id="92952"/>
    <lineage>
        <taxon>Eukaryota</taxon>
        <taxon>Fungi</taxon>
        <taxon>Dikarya</taxon>
        <taxon>Basidiomycota</taxon>
        <taxon>Agaricomycotina</taxon>
        <taxon>Tremellomycetes</taxon>
        <taxon>Filobasidiales</taxon>
        <taxon>Filobasidiaceae</taxon>
        <taxon>Naganishia</taxon>
    </lineage>
</organism>
<dbReference type="EMBL" id="JASBWS010000059">
    <property type="protein sequence ID" value="KAJ9103300.1"/>
    <property type="molecule type" value="Genomic_DNA"/>
</dbReference>
<comment type="caution">
    <text evidence="1">The sequence shown here is derived from an EMBL/GenBank/DDBJ whole genome shotgun (WGS) entry which is preliminary data.</text>
</comment>
<dbReference type="Proteomes" id="UP001230649">
    <property type="component" value="Unassembled WGS sequence"/>
</dbReference>
<keyword evidence="2" id="KW-1185">Reference proteome</keyword>